<dbReference type="STRING" id="264697.ABE28_008880"/>
<dbReference type="InterPro" id="IPR011856">
    <property type="entry name" value="tRNA_endonuc-like_dom_sf"/>
</dbReference>
<dbReference type="RefSeq" id="WP_064465830.1">
    <property type="nucleotide sequence ID" value="NZ_CP017080.1"/>
</dbReference>
<dbReference type="EMBL" id="CP017080">
    <property type="protein sequence ID" value="AOH54465.1"/>
    <property type="molecule type" value="Genomic_DNA"/>
</dbReference>
<dbReference type="OrthoDB" id="1953593at2"/>
<protein>
    <submittedName>
        <fullName evidence="1">Uncharacterized protein</fullName>
    </submittedName>
</protein>
<dbReference type="AlphaFoldDB" id="A0A1B3XMN2"/>
<dbReference type="Proteomes" id="UP000077926">
    <property type="component" value="Chromosome"/>
</dbReference>
<dbReference type="GO" id="GO:0003676">
    <property type="term" value="F:nucleic acid binding"/>
    <property type="evidence" value="ECO:0007669"/>
    <property type="project" value="InterPro"/>
</dbReference>
<name>A0A1B3XMN2_9BACI</name>
<reference evidence="1 2" key="1">
    <citation type="submission" date="2016-08" db="EMBL/GenBank/DDBJ databases">
        <title>Complete genome sequence of Bacillus muralis G25-68, a strain with toxicity to nematodes.</title>
        <authorList>
            <person name="Zheng Z."/>
        </authorList>
    </citation>
    <scope>NUCLEOTIDE SEQUENCE [LARGE SCALE GENOMIC DNA]</scope>
    <source>
        <strain evidence="1 2">G25-68</strain>
    </source>
</reference>
<dbReference type="Gene3D" id="3.40.1350.10">
    <property type="match status" value="1"/>
</dbReference>
<evidence type="ECO:0000313" key="2">
    <source>
        <dbReference type="Proteomes" id="UP000077926"/>
    </source>
</evidence>
<proteinExistence type="predicted"/>
<keyword evidence="2" id="KW-1185">Reference proteome</keyword>
<sequence>MKWTDESITIAVFELKDKLGVARMPSSTEMRNNKQTGLMRAITVSGGMARWSNILGLPMKEKEKFWTDERIEKEIRKAMELFVINRMPTASELTSIGRNDLHCALSKSELKYSGWAKKLGLEMKYSETVKGNKYELMIKNRIEQISNDLFVKEMTTRHPYDLLINDCVKVDVKVASPYLLRGESIVHTFGINKKYGTCDIYICIALDENEEIERTFIIPASHLQIVTLCVGKDSKYNKYLDNWNFLYQFVRQYERAISI</sequence>
<dbReference type="KEGG" id="bmur:ABE28_008880"/>
<gene>
    <name evidence="1" type="ORF">ABE28_008880</name>
</gene>
<evidence type="ECO:0000313" key="1">
    <source>
        <dbReference type="EMBL" id="AOH54465.1"/>
    </source>
</evidence>
<accession>A0A1B3XMN2</accession>
<organism evidence="1 2">
    <name type="scientific">Peribacillus muralis</name>
    <dbReference type="NCBI Taxonomy" id="264697"/>
    <lineage>
        <taxon>Bacteria</taxon>
        <taxon>Bacillati</taxon>
        <taxon>Bacillota</taxon>
        <taxon>Bacilli</taxon>
        <taxon>Bacillales</taxon>
        <taxon>Bacillaceae</taxon>
        <taxon>Peribacillus</taxon>
    </lineage>
</organism>